<comment type="caution">
    <text evidence="2">The sequence shown here is derived from an EMBL/GenBank/DDBJ whole genome shotgun (WGS) entry which is preliminary data.</text>
</comment>
<dbReference type="Pfam" id="PF19864">
    <property type="entry name" value="Radical_SAM_N2"/>
    <property type="match status" value="1"/>
</dbReference>
<dbReference type="GO" id="GO:0003824">
    <property type="term" value="F:catalytic activity"/>
    <property type="evidence" value="ECO:0007669"/>
    <property type="project" value="InterPro"/>
</dbReference>
<sequence length="638" mass="71343">MSVESVFPRLEALLPHVQKPIQYVGGELNSTVKEWDDAVVRWALMYPDAYEVGLPNQGVQILYEILNELPETMAERTYAVWPDLEALMRQHKVPQFTVDGHRPVRAFDVLGVSFSTELGYTNLLTALSLAGIPLEAADRTDDDPIVLAGGHAAFNPEPVADFLDAAVLGDGEQIAIAITEVIREWKGEGCPGGRDELLMRLAESGGVYVPKFYDVDYHADGRIQRVAPNRAGVPWRVHKHTVMDLDEWPYPKKPLVPLAETVHERFSVEIFRGCTRGCRFCQAGMITRPVRERSITTIGAMVETGIKESGFNEVGLLSLSSADHSEIADVAKGLADNYEGSNVSLSLPSTRVDAFNIDLANEFSRNGRRSGLTFAPEGGSERMRKVINKMVTEEDLIRTVTTAYSQGWRQVKLYFMCGLPTETDEDVLGIADLAKKVIKAGREVTGSRDIRCTVSIGGFVPKPHTPFQWAAQCDHETVDARLRALRDSLRRDKEFGRAIGFRYHDGKPSIVEGLLSRGDRRVGRVIKAVWEDGGRFDGWSEHFSYERWMKCAESAGVDVDWFTVREREENEVLPWDHLDAGLDREWLWQDWQDALNADGAEVEDCRWTPCYDCGVCPTMSTEIQIGPTGKKLLPLTVI</sequence>
<dbReference type="InterPro" id="IPR045784">
    <property type="entry name" value="Radical_SAM_N2"/>
</dbReference>
<dbReference type="SMART" id="SM00729">
    <property type="entry name" value="Elp3"/>
    <property type="match status" value="1"/>
</dbReference>
<dbReference type="InterPro" id="IPR023404">
    <property type="entry name" value="rSAM_horseshoe"/>
</dbReference>
<dbReference type="InterPro" id="IPR006638">
    <property type="entry name" value="Elp3/MiaA/NifB-like_rSAM"/>
</dbReference>
<dbReference type="InterPro" id="IPR023862">
    <property type="entry name" value="CHP03960_rSAM"/>
</dbReference>
<dbReference type="Pfam" id="PF04055">
    <property type="entry name" value="Radical_SAM"/>
    <property type="match status" value="1"/>
</dbReference>
<gene>
    <name evidence="2" type="ORF">Ssi02_74760</name>
</gene>
<accession>A0A919V9I2</accession>
<dbReference type="Proteomes" id="UP000606172">
    <property type="component" value="Unassembled WGS sequence"/>
</dbReference>
<name>A0A919V9I2_9ACTN</name>
<dbReference type="GO" id="GO:0051536">
    <property type="term" value="F:iron-sulfur cluster binding"/>
    <property type="evidence" value="ECO:0007669"/>
    <property type="project" value="InterPro"/>
</dbReference>
<dbReference type="InterPro" id="IPR007197">
    <property type="entry name" value="rSAM"/>
</dbReference>
<dbReference type="SFLD" id="SFLDS00029">
    <property type="entry name" value="Radical_SAM"/>
    <property type="match status" value="1"/>
</dbReference>
<protein>
    <submittedName>
        <fullName evidence="2">B12-binding domain-containing radical SAM protein</fullName>
    </submittedName>
</protein>
<evidence type="ECO:0000313" key="2">
    <source>
        <dbReference type="EMBL" id="GII97245.1"/>
    </source>
</evidence>
<dbReference type="Gene3D" id="3.80.30.20">
    <property type="entry name" value="tm_1862 like domain"/>
    <property type="match status" value="1"/>
</dbReference>
<dbReference type="PANTHER" id="PTHR42731">
    <property type="entry name" value="SLL1084 PROTEIN"/>
    <property type="match status" value="1"/>
</dbReference>
<organism evidence="2 3">
    <name type="scientific">Sinosporangium siamense</name>
    <dbReference type="NCBI Taxonomy" id="1367973"/>
    <lineage>
        <taxon>Bacteria</taxon>
        <taxon>Bacillati</taxon>
        <taxon>Actinomycetota</taxon>
        <taxon>Actinomycetes</taxon>
        <taxon>Streptosporangiales</taxon>
        <taxon>Streptosporangiaceae</taxon>
        <taxon>Sinosporangium</taxon>
    </lineage>
</organism>
<dbReference type="NCBIfam" id="TIGR03960">
    <property type="entry name" value="rSAM_fuse_unch"/>
    <property type="match status" value="1"/>
</dbReference>
<dbReference type="PANTHER" id="PTHR42731:SF1">
    <property type="entry name" value="RADICAL SAM DOMAIN PROTEIN"/>
    <property type="match status" value="1"/>
</dbReference>
<feature type="domain" description="Radical SAM core" evidence="1">
    <location>
        <begin position="260"/>
        <end position="502"/>
    </location>
</feature>
<dbReference type="SFLD" id="SFLDG01082">
    <property type="entry name" value="B12-binding_domain_containing"/>
    <property type="match status" value="1"/>
</dbReference>
<dbReference type="EMBL" id="BOOW01000056">
    <property type="protein sequence ID" value="GII97245.1"/>
    <property type="molecule type" value="Genomic_DNA"/>
</dbReference>
<dbReference type="CDD" id="cd01335">
    <property type="entry name" value="Radical_SAM"/>
    <property type="match status" value="1"/>
</dbReference>
<dbReference type="InterPro" id="IPR058240">
    <property type="entry name" value="rSAM_sf"/>
</dbReference>
<dbReference type="PROSITE" id="PS51918">
    <property type="entry name" value="RADICAL_SAM"/>
    <property type="match status" value="1"/>
</dbReference>
<evidence type="ECO:0000313" key="3">
    <source>
        <dbReference type="Proteomes" id="UP000606172"/>
    </source>
</evidence>
<dbReference type="SUPFAM" id="SSF102114">
    <property type="entry name" value="Radical SAM enzymes"/>
    <property type="match status" value="1"/>
</dbReference>
<reference evidence="2" key="1">
    <citation type="submission" date="2021-01" db="EMBL/GenBank/DDBJ databases">
        <title>Whole genome shotgun sequence of Sinosporangium siamense NBRC 109515.</title>
        <authorList>
            <person name="Komaki H."/>
            <person name="Tamura T."/>
        </authorList>
    </citation>
    <scope>NUCLEOTIDE SEQUENCE</scope>
    <source>
        <strain evidence="2">NBRC 109515</strain>
    </source>
</reference>
<proteinExistence type="predicted"/>
<keyword evidence="3" id="KW-1185">Reference proteome</keyword>
<dbReference type="AlphaFoldDB" id="A0A919V9I2"/>
<dbReference type="RefSeq" id="WP_204032782.1">
    <property type="nucleotide sequence ID" value="NZ_BOOW01000056.1"/>
</dbReference>
<evidence type="ECO:0000259" key="1">
    <source>
        <dbReference type="PROSITE" id="PS51918"/>
    </source>
</evidence>